<dbReference type="EMBL" id="JDSS02000041">
    <property type="protein sequence ID" value="KFB66629.1"/>
    <property type="molecule type" value="Genomic_DNA"/>
</dbReference>
<reference evidence="1 2" key="1">
    <citation type="submission" date="2014-07" db="EMBL/GenBank/DDBJ databases">
        <title>Expanding our view of genomic diversity in Candidatus Accumulibacter clades.</title>
        <authorList>
            <person name="Skennerton C.T."/>
            <person name="Barr J.J."/>
            <person name="Slater F.R."/>
            <person name="Bond P.L."/>
            <person name="Tyson G.W."/>
        </authorList>
    </citation>
    <scope>NUCLEOTIDE SEQUENCE [LARGE SCALE GENOMIC DNA]</scope>
    <source>
        <strain evidence="2">SK-01</strain>
    </source>
</reference>
<evidence type="ECO:0000313" key="1">
    <source>
        <dbReference type="EMBL" id="KFB66629.1"/>
    </source>
</evidence>
<protein>
    <submittedName>
        <fullName evidence="1">Uncharacterized protein</fullName>
    </submittedName>
</protein>
<evidence type="ECO:0000313" key="2">
    <source>
        <dbReference type="Proteomes" id="UP000019812"/>
    </source>
</evidence>
<organism evidence="1 2">
    <name type="scientific">Candidatus Accumulibacter vicinus</name>
    <dbReference type="NCBI Taxonomy" id="2954382"/>
    <lineage>
        <taxon>Bacteria</taxon>
        <taxon>Pseudomonadati</taxon>
        <taxon>Pseudomonadota</taxon>
        <taxon>Betaproteobacteria</taxon>
        <taxon>Candidatus Accumulibacter</taxon>
    </lineage>
</organism>
<dbReference type="AlphaFoldDB" id="A0A084XVY5"/>
<gene>
    <name evidence="1" type="ORF">CAPSK01_004150</name>
</gene>
<sequence>MAAEGFGWLNEILVSIRREAEGKNCAPRIVKLAAAGAYLADDLKSSCGSEHESMLRKLQGVGILPPDRRPID</sequence>
<name>A0A084XVY5_9PROT</name>
<comment type="caution">
    <text evidence="1">The sequence shown here is derived from an EMBL/GenBank/DDBJ whole genome shotgun (WGS) entry which is preliminary data.</text>
</comment>
<accession>A0A084XVY5</accession>
<dbReference type="Proteomes" id="UP000019812">
    <property type="component" value="Unassembled WGS sequence"/>
</dbReference>
<proteinExistence type="predicted"/>